<feature type="transmembrane region" description="Helical" evidence="1">
    <location>
        <begin position="50"/>
        <end position="71"/>
    </location>
</feature>
<comment type="caution">
    <text evidence="2">The sequence shown here is derived from an EMBL/GenBank/DDBJ whole genome shotgun (WGS) entry which is preliminary data.</text>
</comment>
<keyword evidence="3" id="KW-1185">Reference proteome</keyword>
<dbReference type="Proteomes" id="UP001562457">
    <property type="component" value="Unassembled WGS sequence"/>
</dbReference>
<name>A0ABQ0D6S4_9HELI</name>
<organism evidence="2 3">
    <name type="scientific">Helicobacter trogontum</name>
    <dbReference type="NCBI Taxonomy" id="50960"/>
    <lineage>
        <taxon>Bacteria</taxon>
        <taxon>Pseudomonadati</taxon>
        <taxon>Campylobacterota</taxon>
        <taxon>Epsilonproteobacteria</taxon>
        <taxon>Campylobacterales</taxon>
        <taxon>Helicobacteraceae</taxon>
        <taxon>Helicobacter</taxon>
    </lineage>
</organism>
<dbReference type="RefSeq" id="WP_369607970.1">
    <property type="nucleotide sequence ID" value="NZ_BAAFHN010000115.1"/>
</dbReference>
<keyword evidence="1" id="KW-0472">Membrane</keyword>
<evidence type="ECO:0000256" key="1">
    <source>
        <dbReference type="SAM" id="Phobius"/>
    </source>
</evidence>
<sequence>MNIAIARNLPKELSAVWIFGMAKYEINNVAIILIPQYKIKPIFDFFDSQIISSPLESSFMLSLFLVSVGFLDSK</sequence>
<evidence type="ECO:0000313" key="2">
    <source>
        <dbReference type="EMBL" id="GAB0174050.1"/>
    </source>
</evidence>
<keyword evidence="1" id="KW-1133">Transmembrane helix</keyword>
<protein>
    <submittedName>
        <fullName evidence="2">Uncharacterized protein</fullName>
    </submittedName>
</protein>
<gene>
    <name evidence="2" type="ORF">NHP164001_20740</name>
</gene>
<proteinExistence type="predicted"/>
<accession>A0ABQ0D6S4</accession>
<dbReference type="EMBL" id="BAAFHN010000115">
    <property type="protein sequence ID" value="GAB0174050.1"/>
    <property type="molecule type" value="Genomic_DNA"/>
</dbReference>
<keyword evidence="1" id="KW-0812">Transmembrane</keyword>
<evidence type="ECO:0000313" key="3">
    <source>
        <dbReference type="Proteomes" id="UP001562457"/>
    </source>
</evidence>
<reference evidence="2 3" key="1">
    <citation type="submission" date="2024-06" db="EMBL/GenBank/DDBJ databases">
        <title>Draft genome sequence of Helicobacter trogontum NHP16-4001.</title>
        <authorList>
            <person name="Rimbara E."/>
            <person name="Suzuki M."/>
        </authorList>
    </citation>
    <scope>NUCLEOTIDE SEQUENCE [LARGE SCALE GENOMIC DNA]</scope>
    <source>
        <strain evidence="2 3">NHP16-4001</strain>
    </source>
</reference>